<dbReference type="HAMAP" id="MF_00076">
    <property type="entry name" value="HisB"/>
    <property type="match status" value="1"/>
</dbReference>
<dbReference type="FunFam" id="3.30.230.40:FF:000001">
    <property type="entry name" value="Imidazoleglycerol-phosphate dehydratase HisB"/>
    <property type="match status" value="1"/>
</dbReference>
<keyword evidence="9" id="KW-1185">Reference proteome</keyword>
<evidence type="ECO:0000256" key="6">
    <source>
        <dbReference type="HAMAP-Rule" id="MF_00076"/>
    </source>
</evidence>
<dbReference type="EMBL" id="CP059066">
    <property type="protein sequence ID" value="QSQ09619.1"/>
    <property type="molecule type" value="Genomic_DNA"/>
</dbReference>
<dbReference type="GO" id="GO:0000105">
    <property type="term" value="P:L-histidine biosynthetic process"/>
    <property type="evidence" value="ECO:0007669"/>
    <property type="project" value="UniProtKB-UniRule"/>
</dbReference>
<dbReference type="PANTHER" id="PTHR23133">
    <property type="entry name" value="IMIDAZOLEGLYCEROL-PHOSPHATE DEHYDRATASE HIS7"/>
    <property type="match status" value="1"/>
</dbReference>
<dbReference type="CDD" id="cd07914">
    <property type="entry name" value="IGPD"/>
    <property type="match status" value="1"/>
</dbReference>
<dbReference type="GO" id="GO:0004424">
    <property type="term" value="F:imidazoleglycerol-phosphate dehydratase activity"/>
    <property type="evidence" value="ECO:0007669"/>
    <property type="project" value="UniProtKB-UniRule"/>
</dbReference>
<comment type="pathway">
    <text evidence="1 6 7">Amino-acid biosynthesis; L-histidine biosynthesis; L-histidine from 5-phospho-alpha-D-ribose 1-diphosphate: step 6/9.</text>
</comment>
<dbReference type="NCBIfam" id="NF002114">
    <property type="entry name" value="PRK00951.2-4"/>
    <property type="match status" value="1"/>
</dbReference>
<dbReference type="InterPro" id="IPR038494">
    <property type="entry name" value="IGPD_sf"/>
</dbReference>
<accession>A0A8A0RQ24</accession>
<evidence type="ECO:0000256" key="4">
    <source>
        <dbReference type="ARBA" id="ARBA00023102"/>
    </source>
</evidence>
<comment type="similarity">
    <text evidence="6 7">Belongs to the imidazoleglycerol-phosphate dehydratase family.</text>
</comment>
<organism evidence="8 9">
    <name type="scientific">Koleobacter methoxysyntrophicus</name>
    <dbReference type="NCBI Taxonomy" id="2751313"/>
    <lineage>
        <taxon>Bacteria</taxon>
        <taxon>Bacillati</taxon>
        <taxon>Bacillota</taxon>
        <taxon>Clostridia</taxon>
        <taxon>Koleobacterales</taxon>
        <taxon>Koleobacteraceae</taxon>
        <taxon>Koleobacter</taxon>
    </lineage>
</organism>
<protein>
    <recommendedName>
        <fullName evidence="2 6">Imidazoleglycerol-phosphate dehydratase</fullName>
        <shortName evidence="6">IGPD</shortName>
        <ecNumber evidence="6 7">4.2.1.19</ecNumber>
    </recommendedName>
</protein>
<dbReference type="SUPFAM" id="SSF54211">
    <property type="entry name" value="Ribosomal protein S5 domain 2-like"/>
    <property type="match status" value="2"/>
</dbReference>
<evidence type="ECO:0000256" key="7">
    <source>
        <dbReference type="RuleBase" id="RU000599"/>
    </source>
</evidence>
<keyword evidence="6" id="KW-0963">Cytoplasm</keyword>
<name>A0A8A0RQ24_9FIRM</name>
<gene>
    <name evidence="6 8" type="primary">hisB</name>
    <name evidence="8" type="ORF">H0A61_01994</name>
</gene>
<evidence type="ECO:0000256" key="5">
    <source>
        <dbReference type="ARBA" id="ARBA00023239"/>
    </source>
</evidence>
<dbReference type="FunFam" id="3.30.230.40:FF:000003">
    <property type="entry name" value="Imidazoleglycerol-phosphate dehydratase HisB"/>
    <property type="match status" value="1"/>
</dbReference>
<evidence type="ECO:0000313" key="9">
    <source>
        <dbReference type="Proteomes" id="UP000662904"/>
    </source>
</evidence>
<keyword evidence="3 6" id="KW-0028">Amino-acid biosynthesis</keyword>
<dbReference type="InterPro" id="IPR020565">
    <property type="entry name" value="ImidazoleglycerP_deHydtase_CS"/>
</dbReference>
<sequence length="195" mass="21584">MVRKGEIHRKTGETEIKVNMNLDGEGIGRINTPIPFLNHMLELFAKHSLFDLELTASGDVEVDFHHTVEDIGICLGKAFNKALGDKKGIKRFCSAFIPMDEALILLAADISGRPFLKYDVNIPAERVGNFDTELVEEFFRAFVNSGNFTLHVRLIEGKNAHHIIEAVFKALGRVLSGAVELDSRIKGVPSTKGIL</sequence>
<evidence type="ECO:0000256" key="3">
    <source>
        <dbReference type="ARBA" id="ARBA00022605"/>
    </source>
</evidence>
<evidence type="ECO:0000256" key="1">
    <source>
        <dbReference type="ARBA" id="ARBA00005047"/>
    </source>
</evidence>
<dbReference type="PROSITE" id="PS00954">
    <property type="entry name" value="IGP_DEHYDRATASE_1"/>
    <property type="match status" value="1"/>
</dbReference>
<dbReference type="PANTHER" id="PTHR23133:SF2">
    <property type="entry name" value="IMIDAZOLEGLYCEROL-PHOSPHATE DEHYDRATASE"/>
    <property type="match status" value="1"/>
</dbReference>
<dbReference type="Proteomes" id="UP000662904">
    <property type="component" value="Chromosome"/>
</dbReference>
<dbReference type="AlphaFoldDB" id="A0A8A0RQ24"/>
<dbReference type="EC" id="4.2.1.19" evidence="6 7"/>
<evidence type="ECO:0000256" key="2">
    <source>
        <dbReference type="ARBA" id="ARBA00016664"/>
    </source>
</evidence>
<dbReference type="UniPathway" id="UPA00031">
    <property type="reaction ID" value="UER00011"/>
</dbReference>
<dbReference type="InterPro" id="IPR000807">
    <property type="entry name" value="ImidazoleglycerolP_deHydtase"/>
</dbReference>
<evidence type="ECO:0000313" key="8">
    <source>
        <dbReference type="EMBL" id="QSQ09619.1"/>
    </source>
</evidence>
<proteinExistence type="inferred from homology"/>
<keyword evidence="4 6" id="KW-0368">Histidine biosynthesis</keyword>
<dbReference type="PROSITE" id="PS00955">
    <property type="entry name" value="IGP_DEHYDRATASE_2"/>
    <property type="match status" value="1"/>
</dbReference>
<dbReference type="InterPro" id="IPR020568">
    <property type="entry name" value="Ribosomal_Su5_D2-typ_SF"/>
</dbReference>
<dbReference type="Gene3D" id="3.30.230.40">
    <property type="entry name" value="Imidazole glycerol phosphate dehydratase, domain 1"/>
    <property type="match status" value="2"/>
</dbReference>
<dbReference type="NCBIfam" id="NF002111">
    <property type="entry name" value="PRK00951.2-1"/>
    <property type="match status" value="1"/>
</dbReference>
<dbReference type="GO" id="GO:0005737">
    <property type="term" value="C:cytoplasm"/>
    <property type="evidence" value="ECO:0007669"/>
    <property type="project" value="UniProtKB-SubCell"/>
</dbReference>
<reference evidence="8" key="1">
    <citation type="submission" date="2020-07" db="EMBL/GenBank/DDBJ databases">
        <title>Koleobacter methoxysyntrophicus gen. nov., sp. nov., a novel anaerobic bacterium isolated from deep subsurface oil field and proposal of Koleobacterales ord. nov. in the phylum Firmicutes.</title>
        <authorList>
            <person name="Sakamoto S."/>
            <person name="Tamaki H."/>
        </authorList>
    </citation>
    <scope>NUCLEOTIDE SEQUENCE</scope>
    <source>
        <strain evidence="8">NRmbB1</strain>
    </source>
</reference>
<comment type="catalytic activity">
    <reaction evidence="6 7">
        <text>D-erythro-1-(imidazol-4-yl)glycerol 3-phosphate = 3-(imidazol-4-yl)-2-oxopropyl phosphate + H2O</text>
        <dbReference type="Rhea" id="RHEA:11040"/>
        <dbReference type="ChEBI" id="CHEBI:15377"/>
        <dbReference type="ChEBI" id="CHEBI:57766"/>
        <dbReference type="ChEBI" id="CHEBI:58278"/>
        <dbReference type="EC" id="4.2.1.19"/>
    </reaction>
</comment>
<dbReference type="KEGG" id="kme:H0A61_01994"/>
<dbReference type="RefSeq" id="WP_206706970.1">
    <property type="nucleotide sequence ID" value="NZ_CP059066.1"/>
</dbReference>
<comment type="subcellular location">
    <subcellularLocation>
        <location evidence="6 7">Cytoplasm</location>
    </subcellularLocation>
</comment>
<keyword evidence="5 6" id="KW-0456">Lyase</keyword>
<dbReference type="Pfam" id="PF00475">
    <property type="entry name" value="IGPD"/>
    <property type="match status" value="1"/>
</dbReference>
<dbReference type="NCBIfam" id="NF002115">
    <property type="entry name" value="PRK00951.2-5"/>
    <property type="match status" value="1"/>
</dbReference>